<dbReference type="Proteomes" id="UP000838756">
    <property type="component" value="Unassembled WGS sequence"/>
</dbReference>
<sequence>MDVGVTRCWNGDPALKMQTPHEAICNSKEDFKPHASALRPALLAVIVSTAKDNKLNGLHIDIMDTLIFWNETNEPSSNLNSTIDCIITTAIDNRLNKSIYYMLLDKLTKMLHRSVTINWSFFENRLAEPNSETAKYYIDIMKRVLQCNVYIPELLPALTATLGNVRAMSELTTLFALAMAAARDRGEGEGEWLNRYRKVLDRLRRSDHGEYIKLLREAQKGFPGCCDETHFR</sequence>
<dbReference type="AlphaFoldDB" id="A0A8S4QSX4"/>
<gene>
    <name evidence="1" type="primary">jg26219</name>
    <name evidence="1" type="ORF">PAEG_LOCUS6234</name>
</gene>
<evidence type="ECO:0000313" key="1">
    <source>
        <dbReference type="EMBL" id="CAH2218400.1"/>
    </source>
</evidence>
<comment type="caution">
    <text evidence="1">The sequence shown here is derived from an EMBL/GenBank/DDBJ whole genome shotgun (WGS) entry which is preliminary data.</text>
</comment>
<protein>
    <submittedName>
        <fullName evidence="1">Jg26219 protein</fullName>
    </submittedName>
</protein>
<organism evidence="1 2">
    <name type="scientific">Pararge aegeria aegeria</name>
    <dbReference type="NCBI Taxonomy" id="348720"/>
    <lineage>
        <taxon>Eukaryota</taxon>
        <taxon>Metazoa</taxon>
        <taxon>Ecdysozoa</taxon>
        <taxon>Arthropoda</taxon>
        <taxon>Hexapoda</taxon>
        <taxon>Insecta</taxon>
        <taxon>Pterygota</taxon>
        <taxon>Neoptera</taxon>
        <taxon>Endopterygota</taxon>
        <taxon>Lepidoptera</taxon>
        <taxon>Glossata</taxon>
        <taxon>Ditrysia</taxon>
        <taxon>Papilionoidea</taxon>
        <taxon>Nymphalidae</taxon>
        <taxon>Satyrinae</taxon>
        <taxon>Satyrini</taxon>
        <taxon>Parargina</taxon>
        <taxon>Pararge</taxon>
    </lineage>
</organism>
<keyword evidence="2" id="KW-1185">Reference proteome</keyword>
<accession>A0A8S4QSX4</accession>
<dbReference type="EMBL" id="CAKXAJ010019520">
    <property type="protein sequence ID" value="CAH2218400.1"/>
    <property type="molecule type" value="Genomic_DNA"/>
</dbReference>
<evidence type="ECO:0000313" key="2">
    <source>
        <dbReference type="Proteomes" id="UP000838756"/>
    </source>
</evidence>
<name>A0A8S4QSX4_9NEOP</name>
<dbReference type="OrthoDB" id="431717at2759"/>
<proteinExistence type="predicted"/>
<reference evidence="1" key="1">
    <citation type="submission" date="2022-03" db="EMBL/GenBank/DDBJ databases">
        <authorList>
            <person name="Lindestad O."/>
        </authorList>
    </citation>
    <scope>NUCLEOTIDE SEQUENCE</scope>
</reference>